<dbReference type="InterPro" id="IPR027417">
    <property type="entry name" value="P-loop_NTPase"/>
</dbReference>
<keyword evidence="3" id="KW-1185">Reference proteome</keyword>
<comment type="caution">
    <text evidence="2">The sequence shown here is derived from an EMBL/GenBank/DDBJ whole genome shotgun (WGS) entry which is preliminary data.</text>
</comment>
<evidence type="ECO:0000313" key="3">
    <source>
        <dbReference type="Proteomes" id="UP001590950"/>
    </source>
</evidence>
<dbReference type="EMBL" id="JBEFKJ010000012">
    <property type="protein sequence ID" value="KAL2043257.1"/>
    <property type="molecule type" value="Genomic_DNA"/>
</dbReference>
<gene>
    <name evidence="2" type="ORF">N7G274_004317</name>
</gene>
<dbReference type="Pfam" id="PF00350">
    <property type="entry name" value="Dynamin_N"/>
    <property type="match status" value="1"/>
</dbReference>
<name>A0ABR4ABK5_9LECA</name>
<dbReference type="InterPro" id="IPR022812">
    <property type="entry name" value="Dynamin"/>
</dbReference>
<organism evidence="2 3">
    <name type="scientific">Stereocaulon virgatum</name>
    <dbReference type="NCBI Taxonomy" id="373712"/>
    <lineage>
        <taxon>Eukaryota</taxon>
        <taxon>Fungi</taxon>
        <taxon>Dikarya</taxon>
        <taxon>Ascomycota</taxon>
        <taxon>Pezizomycotina</taxon>
        <taxon>Lecanoromycetes</taxon>
        <taxon>OSLEUM clade</taxon>
        <taxon>Lecanoromycetidae</taxon>
        <taxon>Lecanorales</taxon>
        <taxon>Lecanorineae</taxon>
        <taxon>Stereocaulaceae</taxon>
        <taxon>Stereocaulon</taxon>
    </lineage>
</organism>
<proteinExistence type="predicted"/>
<evidence type="ECO:0000259" key="1">
    <source>
        <dbReference type="Pfam" id="PF00350"/>
    </source>
</evidence>
<dbReference type="PRINTS" id="PR00195">
    <property type="entry name" value="DYNAMIN"/>
</dbReference>
<dbReference type="InterPro" id="IPR045063">
    <property type="entry name" value="Dynamin_N"/>
</dbReference>
<dbReference type="Gene3D" id="3.40.50.300">
    <property type="entry name" value="P-loop containing nucleotide triphosphate hydrolases"/>
    <property type="match status" value="1"/>
</dbReference>
<protein>
    <recommendedName>
        <fullName evidence="1">Dynamin N-terminal domain-containing protein</fullName>
    </recommendedName>
</protein>
<feature type="domain" description="Dynamin N-terminal" evidence="1">
    <location>
        <begin position="6"/>
        <end position="54"/>
    </location>
</feature>
<dbReference type="SUPFAM" id="SSF52540">
    <property type="entry name" value="P-loop containing nucleoside triphosphate hydrolases"/>
    <property type="match status" value="1"/>
</dbReference>
<dbReference type="PANTHER" id="PTHR11566:SF21">
    <property type="entry name" value="DYNAMIN RELATED PROTEIN 1, ISOFORM A"/>
    <property type="match status" value="1"/>
</dbReference>
<dbReference type="Proteomes" id="UP001590950">
    <property type="component" value="Unassembled WGS sequence"/>
</dbReference>
<reference evidence="2 3" key="1">
    <citation type="submission" date="2024-09" db="EMBL/GenBank/DDBJ databases">
        <title>Rethinking Asexuality: The Enigmatic Case of Functional Sexual Genes in Lepraria (Stereocaulaceae).</title>
        <authorList>
            <person name="Doellman M."/>
            <person name="Sun Y."/>
            <person name="Barcenas-Pena A."/>
            <person name="Lumbsch H.T."/>
            <person name="Grewe F."/>
        </authorList>
    </citation>
    <scope>NUCLEOTIDE SEQUENCE [LARGE SCALE GENOMIC DNA]</scope>
    <source>
        <strain evidence="2 3">Mercado 3170</strain>
    </source>
</reference>
<evidence type="ECO:0000313" key="2">
    <source>
        <dbReference type="EMBL" id="KAL2043257.1"/>
    </source>
</evidence>
<dbReference type="PANTHER" id="PTHR11566">
    <property type="entry name" value="DYNAMIN"/>
    <property type="match status" value="1"/>
</dbReference>
<accession>A0ABR4ABK5</accession>
<sequence>MEMVERMVYSYMKNPRSVMLTVVPANVDIATQEILEKANEVVPDGIRTLGVLTKPDLMDKGAEKNVIDLVEGPKHQLKLGWHVLRNASQQELDKRVADRDDTERNFFAG</sequence>